<comment type="caution">
    <text evidence="4">The sequence shown here is derived from an EMBL/GenBank/DDBJ whole genome shotgun (WGS) entry which is preliminary data.</text>
</comment>
<evidence type="ECO:0000259" key="3">
    <source>
        <dbReference type="PROSITE" id="PS01031"/>
    </source>
</evidence>
<dbReference type="PANTHER" id="PTHR11527">
    <property type="entry name" value="HEAT-SHOCK PROTEIN 20 FAMILY MEMBER"/>
    <property type="match status" value="1"/>
</dbReference>
<organism evidence="4 5">
    <name type="scientific">Methylophaga muralis</name>
    <dbReference type="NCBI Taxonomy" id="291169"/>
    <lineage>
        <taxon>Bacteria</taxon>
        <taxon>Pseudomonadati</taxon>
        <taxon>Pseudomonadota</taxon>
        <taxon>Gammaproteobacteria</taxon>
        <taxon>Thiotrichales</taxon>
        <taxon>Piscirickettsiaceae</taxon>
        <taxon>Methylophaga</taxon>
    </lineage>
</organism>
<dbReference type="RefSeq" id="WP_069295317.1">
    <property type="nucleotide sequence ID" value="NZ_MCRI01000004.1"/>
</dbReference>
<comment type="similarity">
    <text evidence="1 2">Belongs to the small heat shock protein (HSP20) family.</text>
</comment>
<name>A0A1E3GVV4_9GAMM</name>
<proteinExistence type="inferred from homology"/>
<gene>
    <name evidence="4" type="primary">hspA</name>
    <name evidence="4" type="ORF">A9E74_00786</name>
</gene>
<evidence type="ECO:0000313" key="4">
    <source>
        <dbReference type="EMBL" id="ODN67676.1"/>
    </source>
</evidence>
<feature type="domain" description="SHSP" evidence="3">
    <location>
        <begin position="32"/>
        <end position="144"/>
    </location>
</feature>
<dbReference type="AlphaFoldDB" id="A0A1E3GVV4"/>
<keyword evidence="5" id="KW-1185">Reference proteome</keyword>
<dbReference type="PROSITE" id="PS01031">
    <property type="entry name" value="SHSP"/>
    <property type="match status" value="1"/>
</dbReference>
<dbReference type="EMBL" id="MCRI01000004">
    <property type="protein sequence ID" value="ODN67676.1"/>
    <property type="molecule type" value="Genomic_DNA"/>
</dbReference>
<evidence type="ECO:0000313" key="5">
    <source>
        <dbReference type="Proteomes" id="UP000094379"/>
    </source>
</evidence>
<dbReference type="CDD" id="cd06464">
    <property type="entry name" value="ACD_sHsps-like"/>
    <property type="match status" value="1"/>
</dbReference>
<dbReference type="Pfam" id="PF00011">
    <property type="entry name" value="HSP20"/>
    <property type="match status" value="1"/>
</dbReference>
<sequence length="144" mass="16481">MAIQRYRPYSLLDNLQREMSSLFQVPATETNFSQEDWTPAVDIQENAENFIIHADLPGVKAADIEVTAENGLLTIKGVRDSNKVEEKDNYKRIERFSGSFMRRFTLPETADVEQINATSRDGVLELIIPKMPQLQPKRIEVNVQ</sequence>
<dbReference type="PATRIC" id="fig|291169.3.peg.788"/>
<evidence type="ECO:0000256" key="2">
    <source>
        <dbReference type="RuleBase" id="RU003616"/>
    </source>
</evidence>
<dbReference type="InterPro" id="IPR008978">
    <property type="entry name" value="HSP20-like_chaperone"/>
</dbReference>
<dbReference type="Proteomes" id="UP000094379">
    <property type="component" value="Unassembled WGS sequence"/>
</dbReference>
<dbReference type="STRING" id="291169.A9E74_00786"/>
<dbReference type="Gene3D" id="2.60.40.790">
    <property type="match status" value="1"/>
</dbReference>
<accession>A0A1E3GVV4</accession>
<protein>
    <submittedName>
        <fullName evidence="4">Spore protein SP21</fullName>
    </submittedName>
</protein>
<reference evidence="4 5" key="1">
    <citation type="submission" date="2016-07" db="EMBL/GenBank/DDBJ databases">
        <title>Draft Genome Sequence of Methylophaga muralis Bur 1.</title>
        <authorList>
            <person name="Vasilenko O.V."/>
            <person name="Doronina N.V."/>
            <person name="Shmareva M.N."/>
            <person name="Tarlachkov S.V."/>
            <person name="Mustakhimov I."/>
            <person name="Trotsenko Y.A."/>
        </authorList>
    </citation>
    <scope>NUCLEOTIDE SEQUENCE [LARGE SCALE GENOMIC DNA]</scope>
    <source>
        <strain evidence="4 5">Bur 1</strain>
    </source>
</reference>
<dbReference type="SUPFAM" id="SSF49764">
    <property type="entry name" value="HSP20-like chaperones"/>
    <property type="match status" value="1"/>
</dbReference>
<dbReference type="InterPro" id="IPR002068">
    <property type="entry name" value="A-crystallin/Hsp20_dom"/>
</dbReference>
<dbReference type="InterPro" id="IPR031107">
    <property type="entry name" value="Small_HSP"/>
</dbReference>
<evidence type="ECO:0000256" key="1">
    <source>
        <dbReference type="PROSITE-ProRule" id="PRU00285"/>
    </source>
</evidence>